<dbReference type="EMBL" id="GL348716">
    <property type="protein sequence ID" value="EFH57903.1"/>
    <property type="molecule type" value="Genomic_DNA"/>
</dbReference>
<evidence type="ECO:0000313" key="1">
    <source>
        <dbReference type="EMBL" id="EFH57903.1"/>
    </source>
</evidence>
<organism evidence="2">
    <name type="scientific">Arabidopsis lyrata subsp. lyrata</name>
    <name type="common">Lyre-leaved rock-cress</name>
    <dbReference type="NCBI Taxonomy" id="81972"/>
    <lineage>
        <taxon>Eukaryota</taxon>
        <taxon>Viridiplantae</taxon>
        <taxon>Streptophyta</taxon>
        <taxon>Embryophyta</taxon>
        <taxon>Tracheophyta</taxon>
        <taxon>Spermatophyta</taxon>
        <taxon>Magnoliopsida</taxon>
        <taxon>eudicotyledons</taxon>
        <taxon>Gunneridae</taxon>
        <taxon>Pentapetalae</taxon>
        <taxon>rosids</taxon>
        <taxon>malvids</taxon>
        <taxon>Brassicales</taxon>
        <taxon>Brassicaceae</taxon>
        <taxon>Camelineae</taxon>
        <taxon>Arabidopsis</taxon>
    </lineage>
</organism>
<dbReference type="Gramene" id="fgenesh1_pg.C_scaffold_4002048">
    <property type="protein sequence ID" value="fgenesh1_pg.C_scaffold_4002048"/>
    <property type="gene ID" value="fgenesh1_pg.C_scaffold_4002048"/>
</dbReference>
<dbReference type="Proteomes" id="UP000008694">
    <property type="component" value="Unassembled WGS sequence"/>
</dbReference>
<protein>
    <submittedName>
        <fullName evidence="1">Predicted protein</fullName>
    </submittedName>
</protein>
<dbReference type="AlphaFoldDB" id="D7LD29"/>
<proteinExistence type="predicted"/>
<dbReference type="HOGENOM" id="CLU_1580657_0_0_1"/>
<reference evidence="2" key="1">
    <citation type="journal article" date="2011" name="Nat. Genet.">
        <title>The Arabidopsis lyrata genome sequence and the basis of rapid genome size change.</title>
        <authorList>
            <person name="Hu T.T."/>
            <person name="Pattyn P."/>
            <person name="Bakker E.G."/>
            <person name="Cao J."/>
            <person name="Cheng J.-F."/>
            <person name="Clark R.M."/>
            <person name="Fahlgren N."/>
            <person name="Fawcett J.A."/>
            <person name="Grimwood J."/>
            <person name="Gundlach H."/>
            <person name="Haberer G."/>
            <person name="Hollister J.D."/>
            <person name="Ossowski S."/>
            <person name="Ottilar R.P."/>
            <person name="Salamov A.A."/>
            <person name="Schneeberger K."/>
            <person name="Spannagl M."/>
            <person name="Wang X."/>
            <person name="Yang L."/>
            <person name="Nasrallah M.E."/>
            <person name="Bergelson J."/>
            <person name="Carrington J.C."/>
            <person name="Gaut B.S."/>
            <person name="Schmutz J."/>
            <person name="Mayer K.F.X."/>
            <person name="Van de Peer Y."/>
            <person name="Grigoriev I.V."/>
            <person name="Nordborg M."/>
            <person name="Weigel D."/>
            <person name="Guo Y.-L."/>
        </authorList>
    </citation>
    <scope>NUCLEOTIDE SEQUENCE [LARGE SCALE GENOMIC DNA]</scope>
    <source>
        <strain evidence="2">cv. MN47</strain>
    </source>
</reference>
<gene>
    <name evidence="1" type="ORF">ARALYDRAFT_345706</name>
</gene>
<name>D7LD29_ARALL</name>
<sequence>MGLCLMGWVSRVGIRQWVGSEIIRIFTTGEGRERRQEQIDDLFAPIERTAAALETDVNTSTLLLIQYLWNEERLVADRQDYERFLGATRPLVPSLEFNVGLVWATFSGGTNDDRKDILETENILTLIKMSTDDLYNFAIKAFKSKATDLVIGGEDLTTKSYSDFVFRFT</sequence>
<keyword evidence="2" id="KW-1185">Reference proteome</keyword>
<accession>D7LD29</accession>
<evidence type="ECO:0000313" key="2">
    <source>
        <dbReference type="Proteomes" id="UP000008694"/>
    </source>
</evidence>